<evidence type="ECO:0000256" key="1">
    <source>
        <dbReference type="SAM" id="SignalP"/>
    </source>
</evidence>
<organism evidence="2 3">
    <name type="scientific">Lujinxingia vulgaris</name>
    <dbReference type="NCBI Taxonomy" id="2600176"/>
    <lineage>
        <taxon>Bacteria</taxon>
        <taxon>Deltaproteobacteria</taxon>
        <taxon>Bradymonadales</taxon>
        <taxon>Lujinxingiaceae</taxon>
        <taxon>Lujinxingia</taxon>
    </lineage>
</organism>
<reference evidence="2 3" key="1">
    <citation type="submission" date="2019-08" db="EMBL/GenBank/DDBJ databases">
        <title>Bradymonadales sp. TMQ4.</title>
        <authorList>
            <person name="Liang Q."/>
        </authorList>
    </citation>
    <scope>NUCLEOTIDE SEQUENCE [LARGE SCALE GENOMIC DNA]</scope>
    <source>
        <strain evidence="2 3">TMQ4</strain>
    </source>
</reference>
<name>A0A5C6X0J0_9DELT</name>
<protein>
    <recommendedName>
        <fullName evidence="4">Outer membrane beta-barrel protein</fullName>
    </recommendedName>
</protein>
<feature type="chain" id="PRO_5022973321" description="Outer membrane beta-barrel protein" evidence="1">
    <location>
        <begin position="28"/>
        <end position="438"/>
    </location>
</feature>
<dbReference type="RefSeq" id="WP_146982498.1">
    <property type="nucleotide sequence ID" value="NZ_VOSM01000009.1"/>
</dbReference>
<evidence type="ECO:0000313" key="2">
    <source>
        <dbReference type="EMBL" id="TXD35361.1"/>
    </source>
</evidence>
<evidence type="ECO:0000313" key="3">
    <source>
        <dbReference type="Proteomes" id="UP000321412"/>
    </source>
</evidence>
<proteinExistence type="predicted"/>
<dbReference type="OrthoDB" id="5379802at2"/>
<sequence>MTGRWMKAAALCAVASAVLLTSPSAAAEWGDGVGGGNLRLHPGVTLGAGFDSNLYYSSSRESSSIKQVPEGFVQPGLRLETLDPGMWDINGDASVGWRQYLSSEETVASQSGLSANLGANLTWNPRGAVSLRLSETFVRTNEAPSYESADAVNRIFNRAGVMLGFHPGGRVLETYLSYDLSLYRHNLYRELDRYTHHIGWNGHWSFLPKTALVASADYRRINYASPVQGGPSGEVISADGRLLNTNSNPLRLLGGLRGLITQRVSVGLQAGYGWGFYQDPNGPDFQGLLVKAEASYQFGPVNLDSRIRAGYQRDFADSTIGNFYTYHRALVGFQQGLVGGRLKLGLEADAQMRDYADLGVRQVQTQDNVVTIPEDLSDLLFGVKGEASMELRRGWDLGLSYRFVSNFTDNVVQVDGPGESSVRDYQRHHVVLTTTLTY</sequence>
<keyword evidence="3" id="KW-1185">Reference proteome</keyword>
<evidence type="ECO:0008006" key="4">
    <source>
        <dbReference type="Google" id="ProtNLM"/>
    </source>
</evidence>
<feature type="signal peptide" evidence="1">
    <location>
        <begin position="1"/>
        <end position="27"/>
    </location>
</feature>
<accession>A0A5C6X0J0</accession>
<gene>
    <name evidence="2" type="ORF">FRC98_16225</name>
</gene>
<keyword evidence="1" id="KW-0732">Signal</keyword>
<dbReference type="Proteomes" id="UP000321412">
    <property type="component" value="Unassembled WGS sequence"/>
</dbReference>
<dbReference type="SUPFAM" id="SSF56935">
    <property type="entry name" value="Porins"/>
    <property type="match status" value="1"/>
</dbReference>
<comment type="caution">
    <text evidence="2">The sequence shown here is derived from an EMBL/GenBank/DDBJ whole genome shotgun (WGS) entry which is preliminary data.</text>
</comment>
<dbReference type="AlphaFoldDB" id="A0A5C6X0J0"/>
<dbReference type="EMBL" id="VOSM01000009">
    <property type="protein sequence ID" value="TXD35361.1"/>
    <property type="molecule type" value="Genomic_DNA"/>
</dbReference>